<dbReference type="AlphaFoldDB" id="A0A2S6G3V1"/>
<dbReference type="Proteomes" id="UP000239648">
    <property type="component" value="Unassembled WGS sequence"/>
</dbReference>
<dbReference type="EMBL" id="PTIU01000025">
    <property type="protein sequence ID" value="PPK53766.1"/>
    <property type="molecule type" value="Genomic_DNA"/>
</dbReference>
<reference evidence="1 4" key="1">
    <citation type="submission" date="2018-02" db="EMBL/GenBank/DDBJ databases">
        <title>Deep subsurface shale carbon reservoir microbial communities from Ohio and West Virginia, USA.</title>
        <authorList>
            <person name="Wrighton K."/>
        </authorList>
    </citation>
    <scope>NUCLEOTIDE SEQUENCE [LARGE SCALE GENOMIC DNA]</scope>
    <source>
        <strain evidence="1 4">UTICA-S1B6</strain>
    </source>
</reference>
<reference evidence="2 3" key="2">
    <citation type="submission" date="2018-02" db="EMBL/GenBank/DDBJ databases">
        <title>Subsurface microbial communities from deep shales in Ohio and West Virginia, USA.</title>
        <authorList>
            <person name="Wrighton K."/>
        </authorList>
    </citation>
    <scope>NUCLEOTIDE SEQUENCE [LARGE SCALE GENOMIC DNA]</scope>
    <source>
        <strain evidence="2 3">UTICA-S1B9</strain>
    </source>
</reference>
<name>A0A2S6G3V1_9GAMM</name>
<protein>
    <submittedName>
        <fullName evidence="2">Uncharacterized protein</fullName>
    </submittedName>
</protein>
<sequence>MTDTHKAGIRLAYWADVFTILSVELLPKRFRGMKVWRLVLYCKGRHAVAALHELRVPTDWAPQPGEKIHAALKMGSGKGAKHLHIQFIDPA</sequence>
<accession>A0A2S6G3V1</accession>
<keyword evidence="4" id="KW-1185">Reference proteome</keyword>
<dbReference type="OrthoDB" id="202383at135622"/>
<comment type="caution">
    <text evidence="2">The sequence shown here is derived from an EMBL/GenBank/DDBJ whole genome shotgun (WGS) entry which is preliminary data.</text>
</comment>
<evidence type="ECO:0000313" key="3">
    <source>
        <dbReference type="Proteomes" id="UP000239446"/>
    </source>
</evidence>
<evidence type="ECO:0000313" key="1">
    <source>
        <dbReference type="EMBL" id="PPK50484.1"/>
    </source>
</evidence>
<dbReference type="RefSeq" id="WP_104417018.1">
    <property type="nucleotide sequence ID" value="NZ_PTIT01000025.1"/>
</dbReference>
<dbReference type="EMBL" id="PTIT01000025">
    <property type="protein sequence ID" value="PPK50484.1"/>
    <property type="molecule type" value="Genomic_DNA"/>
</dbReference>
<proteinExistence type="predicted"/>
<evidence type="ECO:0000313" key="4">
    <source>
        <dbReference type="Proteomes" id="UP000239648"/>
    </source>
</evidence>
<evidence type="ECO:0000313" key="2">
    <source>
        <dbReference type="EMBL" id="PPK53766.1"/>
    </source>
</evidence>
<dbReference type="Proteomes" id="UP000239446">
    <property type="component" value="Unassembled WGS sequence"/>
</dbReference>
<organism evidence="2 3">
    <name type="scientific">Marinobacter persicus</name>
    <dbReference type="NCBI Taxonomy" id="930118"/>
    <lineage>
        <taxon>Bacteria</taxon>
        <taxon>Pseudomonadati</taxon>
        <taxon>Pseudomonadota</taxon>
        <taxon>Gammaproteobacteria</taxon>
        <taxon>Pseudomonadales</taxon>
        <taxon>Marinobacteraceae</taxon>
        <taxon>Marinobacter</taxon>
    </lineage>
</organism>
<gene>
    <name evidence="2" type="ORF">B0H24_102544</name>
    <name evidence="1" type="ORF">BY455_12544</name>
</gene>